<dbReference type="InterPro" id="IPR052716">
    <property type="entry name" value="MOSC_domain"/>
</dbReference>
<dbReference type="PANTHER" id="PTHR36930:SF1">
    <property type="entry name" value="MOSC DOMAIN-CONTAINING PROTEIN"/>
    <property type="match status" value="1"/>
</dbReference>
<protein>
    <submittedName>
        <fullName evidence="2">MOSC domain-containing protein YiiM</fullName>
    </submittedName>
</protein>
<dbReference type="GO" id="GO:0003824">
    <property type="term" value="F:catalytic activity"/>
    <property type="evidence" value="ECO:0007669"/>
    <property type="project" value="InterPro"/>
</dbReference>
<dbReference type="Pfam" id="PF03473">
    <property type="entry name" value="MOSC"/>
    <property type="match status" value="1"/>
</dbReference>
<gene>
    <name evidence="2" type="ORF">BJ993_004623</name>
</gene>
<dbReference type="Gene3D" id="2.40.33.20">
    <property type="entry name" value="PK beta-barrel domain-like"/>
    <property type="match status" value="1"/>
</dbReference>
<dbReference type="AlphaFoldDB" id="A0A7Y9ZNG0"/>
<dbReference type="PROSITE" id="PS51340">
    <property type="entry name" value="MOSC"/>
    <property type="match status" value="1"/>
</dbReference>
<proteinExistence type="predicted"/>
<evidence type="ECO:0000259" key="1">
    <source>
        <dbReference type="PROSITE" id="PS51340"/>
    </source>
</evidence>
<dbReference type="SUPFAM" id="SSF50800">
    <property type="entry name" value="PK beta-barrel domain-like"/>
    <property type="match status" value="1"/>
</dbReference>
<dbReference type="GO" id="GO:0030151">
    <property type="term" value="F:molybdenum ion binding"/>
    <property type="evidence" value="ECO:0007669"/>
    <property type="project" value="InterPro"/>
</dbReference>
<comment type="caution">
    <text evidence="2">The sequence shown here is derived from an EMBL/GenBank/DDBJ whole genome shotgun (WGS) entry which is preliminary data.</text>
</comment>
<accession>A0A7Y9ZNG0</accession>
<dbReference type="PANTHER" id="PTHR36930">
    <property type="entry name" value="METAL-SULFUR CLUSTER BIOSYNTHESIS PROTEINS YUAD-RELATED"/>
    <property type="match status" value="1"/>
</dbReference>
<dbReference type="RefSeq" id="WP_179651546.1">
    <property type="nucleotide sequence ID" value="NZ_JACBZM010000001.1"/>
</dbReference>
<feature type="domain" description="MOSC" evidence="1">
    <location>
        <begin position="27"/>
        <end position="153"/>
    </location>
</feature>
<name>A0A7Y9ZNG0_9ACTN</name>
<dbReference type="EMBL" id="JACBZM010000001">
    <property type="protein sequence ID" value="NYI47543.1"/>
    <property type="molecule type" value="Genomic_DNA"/>
</dbReference>
<evidence type="ECO:0000313" key="2">
    <source>
        <dbReference type="EMBL" id="NYI47543.1"/>
    </source>
</evidence>
<reference evidence="2 3" key="1">
    <citation type="submission" date="2020-07" db="EMBL/GenBank/DDBJ databases">
        <title>Sequencing the genomes of 1000 actinobacteria strains.</title>
        <authorList>
            <person name="Klenk H.-P."/>
        </authorList>
    </citation>
    <scope>NUCLEOTIDE SEQUENCE [LARGE SCALE GENOMIC DNA]</scope>
    <source>
        <strain evidence="2 3">DSM 15131</strain>
    </source>
</reference>
<dbReference type="Proteomes" id="UP000562045">
    <property type="component" value="Unassembled WGS sequence"/>
</dbReference>
<dbReference type="GO" id="GO:0030170">
    <property type="term" value="F:pyridoxal phosphate binding"/>
    <property type="evidence" value="ECO:0007669"/>
    <property type="project" value="InterPro"/>
</dbReference>
<evidence type="ECO:0000313" key="3">
    <source>
        <dbReference type="Proteomes" id="UP000562045"/>
    </source>
</evidence>
<sequence>MDPRDETPVATSTVEAIHVAKASRLPMQPKDVVEVEAGKGIVGDRYHGTRHRHVTVQSRETLDEAARVFGRAVPSELTRRNLTIAAGVVPRDPGARIRVGDVLLEAVRVAAPCKLLDDTIGAGAQEALRRRAGTVFRVLEGGTIRVGDPVDLAVERAVGEVSSPAPRPA</sequence>
<organism evidence="2 3">
    <name type="scientific">Nocardioides aromaticivorans</name>
    <dbReference type="NCBI Taxonomy" id="200618"/>
    <lineage>
        <taxon>Bacteria</taxon>
        <taxon>Bacillati</taxon>
        <taxon>Actinomycetota</taxon>
        <taxon>Actinomycetes</taxon>
        <taxon>Propionibacteriales</taxon>
        <taxon>Nocardioidaceae</taxon>
        <taxon>Nocardioides</taxon>
    </lineage>
</organism>
<dbReference type="InterPro" id="IPR005302">
    <property type="entry name" value="MoCF_Sase_C"/>
</dbReference>
<dbReference type="InterPro" id="IPR011037">
    <property type="entry name" value="Pyrv_Knase-like_insert_dom_sf"/>
</dbReference>